<dbReference type="OrthoDB" id="9809852at2"/>
<dbReference type="Proteomes" id="UP000010475">
    <property type="component" value="Chromosome"/>
</dbReference>
<feature type="domain" description="DHHA1" evidence="7">
    <location>
        <begin position="384"/>
        <end position="477"/>
    </location>
</feature>
<feature type="domain" description="DDH" evidence="6">
    <location>
        <begin position="97"/>
        <end position="247"/>
    </location>
</feature>
<name>K9WYH4_9NOST</name>
<dbReference type="GO" id="GO:0008409">
    <property type="term" value="F:5'-3' exonuclease activity"/>
    <property type="evidence" value="ECO:0007669"/>
    <property type="project" value="InterPro"/>
</dbReference>
<dbReference type="Pfam" id="PF02272">
    <property type="entry name" value="DHHA1"/>
    <property type="match status" value="1"/>
</dbReference>
<evidence type="ECO:0000256" key="2">
    <source>
        <dbReference type="ARBA" id="ARBA00019841"/>
    </source>
</evidence>
<dbReference type="InterPro" id="IPR038763">
    <property type="entry name" value="DHH_sf"/>
</dbReference>
<dbReference type="PANTHER" id="PTHR30255">
    <property type="entry name" value="SINGLE-STRANDED-DNA-SPECIFIC EXONUCLEASE RECJ"/>
    <property type="match status" value="1"/>
</dbReference>
<keyword evidence="4" id="KW-0378">Hydrolase</keyword>
<evidence type="ECO:0000259" key="8">
    <source>
        <dbReference type="Pfam" id="PF17768"/>
    </source>
</evidence>
<protein>
    <recommendedName>
        <fullName evidence="2">Single-stranded-DNA-specific exonuclease RecJ</fullName>
    </recommendedName>
</protein>
<dbReference type="GO" id="GO:0006281">
    <property type="term" value="P:DNA repair"/>
    <property type="evidence" value="ECO:0007669"/>
    <property type="project" value="InterPro"/>
</dbReference>
<dbReference type="InterPro" id="IPR051673">
    <property type="entry name" value="SSDNA_exonuclease_RecJ"/>
</dbReference>
<evidence type="ECO:0000256" key="4">
    <source>
        <dbReference type="ARBA" id="ARBA00022801"/>
    </source>
</evidence>
<organism evidence="9 10">
    <name type="scientific">Cylindrospermum stagnale PCC 7417</name>
    <dbReference type="NCBI Taxonomy" id="56107"/>
    <lineage>
        <taxon>Bacteria</taxon>
        <taxon>Bacillati</taxon>
        <taxon>Cyanobacteriota</taxon>
        <taxon>Cyanophyceae</taxon>
        <taxon>Nostocales</taxon>
        <taxon>Nostocaceae</taxon>
        <taxon>Cylindrospermum</taxon>
    </lineage>
</organism>
<evidence type="ECO:0000256" key="3">
    <source>
        <dbReference type="ARBA" id="ARBA00022722"/>
    </source>
</evidence>
<evidence type="ECO:0000313" key="10">
    <source>
        <dbReference type="Proteomes" id="UP000010475"/>
    </source>
</evidence>
<proteinExistence type="inferred from homology"/>
<evidence type="ECO:0000259" key="6">
    <source>
        <dbReference type="Pfam" id="PF01368"/>
    </source>
</evidence>
<dbReference type="PANTHER" id="PTHR30255:SF2">
    <property type="entry name" value="SINGLE-STRANDED-DNA-SPECIFIC EXONUCLEASE RECJ"/>
    <property type="match status" value="1"/>
</dbReference>
<sequence>MLVDRPVTELSKPGKRLPNQRWQIYPQQTEFAQHLAILTNISPIVSQLLINRGIETPEQAQAFLDPESLVLPSPLEDFPDLAMSVELLREAIANQEKIAICGDYDADGMTSTALLLRSLRALGAQVDYAIPSRMHEGYGINKRIVEEFHSEGVGLILTVDNGISAYEPVARARELGLKVIITDHHDIPQKLPPANAILNPKLIAESSPYRGVAGVGVAYILAVSLAQQLGETKGLIQPMLALFTLGTIADLAPLIGVNRRWVKRGLKHLPKSQLPGVQALIQVAGVQARGEGQGGNSSQSQNAKTLKPEDIGFRLGPRINAIGRIGNPQTVIELLTTDDMGIALERAMQCEQINLSRQKMCEEIEQQAIAVVEDLYATSLQFDRVLVVVQPNWHHGVIGIVASRLVERYGVPVFIGTYEDEKHIRGSARGIPEFNVFSALEYCHDLLGKFGGHKAAGGFSFPAENLLVLRSRLSEFANGCLEPQHLKPLLKIDAQANLNEINHQLYQQLNALHPCGIDNPDPVFWTPNVQVVEQSIVGKGHIKLTLAQTVDDQQYKIKAIAWRWRDYFPLPPRVDIAYKLRENDFNGNTTIEMELIGVRLPNLSHIFASPPVPLRASFEHKQRQYTCGVYQNAIGSELRIKNPEGKVLVMQPGDTIGLLGINREDAKKVDLSQPVYDGIIQAALQALSVLPC</sequence>
<dbReference type="Gene3D" id="3.10.310.30">
    <property type="match status" value="1"/>
</dbReference>
<dbReference type="HOGENOM" id="CLU_009736_5_0_3"/>
<keyword evidence="3" id="KW-0540">Nuclease</keyword>
<dbReference type="GO" id="GO:0003676">
    <property type="term" value="F:nucleic acid binding"/>
    <property type="evidence" value="ECO:0007669"/>
    <property type="project" value="InterPro"/>
</dbReference>
<dbReference type="NCBIfam" id="TIGR00644">
    <property type="entry name" value="recJ"/>
    <property type="match status" value="1"/>
</dbReference>
<evidence type="ECO:0000259" key="7">
    <source>
        <dbReference type="Pfam" id="PF02272"/>
    </source>
</evidence>
<dbReference type="AlphaFoldDB" id="K9WYH4"/>
<accession>K9WYH4</accession>
<dbReference type="STRING" id="56107.Cylst_3259"/>
<feature type="domain" description="RecJ OB" evidence="8">
    <location>
        <begin position="492"/>
        <end position="595"/>
    </location>
</feature>
<dbReference type="InterPro" id="IPR003156">
    <property type="entry name" value="DHHA1_dom"/>
</dbReference>
<dbReference type="eggNOG" id="COG0608">
    <property type="taxonomic scope" value="Bacteria"/>
</dbReference>
<gene>
    <name evidence="9" type="ORF">Cylst_3259</name>
</gene>
<dbReference type="Pfam" id="PF17768">
    <property type="entry name" value="RecJ_OB"/>
    <property type="match status" value="1"/>
</dbReference>
<dbReference type="GO" id="GO:0006310">
    <property type="term" value="P:DNA recombination"/>
    <property type="evidence" value="ECO:0007669"/>
    <property type="project" value="InterPro"/>
</dbReference>
<comment type="similarity">
    <text evidence="1">Belongs to the RecJ family.</text>
</comment>
<evidence type="ECO:0000256" key="5">
    <source>
        <dbReference type="ARBA" id="ARBA00022839"/>
    </source>
</evidence>
<dbReference type="Pfam" id="PF01368">
    <property type="entry name" value="DHH"/>
    <property type="match status" value="1"/>
</dbReference>
<dbReference type="InterPro" id="IPR001667">
    <property type="entry name" value="DDH_dom"/>
</dbReference>
<dbReference type="InterPro" id="IPR041122">
    <property type="entry name" value="RecJ_OB"/>
</dbReference>
<keyword evidence="10" id="KW-1185">Reference proteome</keyword>
<dbReference type="Gene3D" id="3.90.1640.30">
    <property type="match status" value="1"/>
</dbReference>
<dbReference type="PATRIC" id="fig|56107.3.peg.3567"/>
<dbReference type="EMBL" id="CP003642">
    <property type="protein sequence ID" value="AFZ25420.1"/>
    <property type="molecule type" value="Genomic_DNA"/>
</dbReference>
<dbReference type="RefSeq" id="WP_015208672.1">
    <property type="nucleotide sequence ID" value="NC_019757.1"/>
</dbReference>
<dbReference type="InterPro" id="IPR004610">
    <property type="entry name" value="RecJ"/>
</dbReference>
<reference evidence="9 10" key="1">
    <citation type="submission" date="2012-06" db="EMBL/GenBank/DDBJ databases">
        <title>Finished chromosome of genome of Cylindrospermum stagnale PCC 7417.</title>
        <authorList>
            <consortium name="US DOE Joint Genome Institute"/>
            <person name="Gugger M."/>
            <person name="Coursin T."/>
            <person name="Rippka R."/>
            <person name="Tandeau De Marsac N."/>
            <person name="Huntemann M."/>
            <person name="Wei C.-L."/>
            <person name="Han J."/>
            <person name="Detter J.C."/>
            <person name="Han C."/>
            <person name="Tapia R."/>
            <person name="Chen A."/>
            <person name="Kyrpides N."/>
            <person name="Mavromatis K."/>
            <person name="Markowitz V."/>
            <person name="Szeto E."/>
            <person name="Ivanova N."/>
            <person name="Pagani I."/>
            <person name="Pati A."/>
            <person name="Goodwin L."/>
            <person name="Nordberg H.P."/>
            <person name="Cantor M.N."/>
            <person name="Hua S.X."/>
            <person name="Woyke T."/>
            <person name="Kerfeld C.A."/>
        </authorList>
    </citation>
    <scope>NUCLEOTIDE SEQUENCE [LARGE SCALE GENOMIC DNA]</scope>
    <source>
        <strain evidence="9 10">PCC 7417</strain>
    </source>
</reference>
<evidence type="ECO:0000256" key="1">
    <source>
        <dbReference type="ARBA" id="ARBA00005915"/>
    </source>
</evidence>
<dbReference type="KEGG" id="csg:Cylst_3259"/>
<keyword evidence="5 9" id="KW-0269">Exonuclease</keyword>
<evidence type="ECO:0000313" key="9">
    <source>
        <dbReference type="EMBL" id="AFZ25420.1"/>
    </source>
</evidence>
<dbReference type="SUPFAM" id="SSF64182">
    <property type="entry name" value="DHH phosphoesterases"/>
    <property type="match status" value="1"/>
</dbReference>